<feature type="signal peptide" evidence="7">
    <location>
        <begin position="1"/>
        <end position="24"/>
    </location>
</feature>
<dbReference type="InterPro" id="IPR050160">
    <property type="entry name" value="MHC/Immunoglobulin"/>
</dbReference>
<evidence type="ECO:0000256" key="6">
    <source>
        <dbReference type="SAM" id="Phobius"/>
    </source>
</evidence>
<evidence type="ECO:0000313" key="9">
    <source>
        <dbReference type="Ensembl" id="ENSLLTP00000017124.1"/>
    </source>
</evidence>
<organism evidence="9 10">
    <name type="scientific">Laticauda laticaudata</name>
    <name type="common">Blue-ringed sea krait</name>
    <name type="synonym">Blue-lipped sea krait</name>
    <dbReference type="NCBI Taxonomy" id="8630"/>
    <lineage>
        <taxon>Eukaryota</taxon>
        <taxon>Metazoa</taxon>
        <taxon>Chordata</taxon>
        <taxon>Craniata</taxon>
        <taxon>Vertebrata</taxon>
        <taxon>Euteleostomi</taxon>
        <taxon>Lepidosauria</taxon>
        <taxon>Squamata</taxon>
        <taxon>Bifurcata</taxon>
        <taxon>Unidentata</taxon>
        <taxon>Episquamata</taxon>
        <taxon>Toxicofera</taxon>
        <taxon>Serpentes</taxon>
        <taxon>Colubroidea</taxon>
        <taxon>Elapidae</taxon>
        <taxon>Laticaudinae</taxon>
        <taxon>Laticauda</taxon>
    </lineage>
</organism>
<dbReference type="InterPro" id="IPR007110">
    <property type="entry name" value="Ig-like_dom"/>
</dbReference>
<evidence type="ECO:0000256" key="2">
    <source>
        <dbReference type="ARBA" id="ARBA00022692"/>
    </source>
</evidence>
<dbReference type="GO" id="GO:0042613">
    <property type="term" value="C:MHC class II protein complex"/>
    <property type="evidence" value="ECO:0007669"/>
    <property type="project" value="InterPro"/>
</dbReference>
<keyword evidence="7" id="KW-0732">Signal</keyword>
<keyword evidence="2 6" id="KW-0812">Transmembrane</keyword>
<dbReference type="InterPro" id="IPR013783">
    <property type="entry name" value="Ig-like_fold"/>
</dbReference>
<feature type="compositionally biased region" description="Low complexity" evidence="5">
    <location>
        <begin position="261"/>
        <end position="284"/>
    </location>
</feature>
<proteinExistence type="predicted"/>
<evidence type="ECO:0000313" key="10">
    <source>
        <dbReference type="Proteomes" id="UP000694406"/>
    </source>
</evidence>
<keyword evidence="6" id="KW-0472">Membrane</keyword>
<evidence type="ECO:0000256" key="5">
    <source>
        <dbReference type="SAM" id="MobiDB-lite"/>
    </source>
</evidence>
<dbReference type="Ensembl" id="ENSLLTT00000017767.1">
    <property type="protein sequence ID" value="ENSLLTP00000017124.1"/>
    <property type="gene ID" value="ENSLLTG00000013032.1"/>
</dbReference>
<accession>A0A8C5SF54</accession>
<evidence type="ECO:0000259" key="8">
    <source>
        <dbReference type="PROSITE" id="PS50835"/>
    </source>
</evidence>
<dbReference type="GO" id="GO:0006955">
    <property type="term" value="P:immune response"/>
    <property type="evidence" value="ECO:0007669"/>
    <property type="project" value="InterPro"/>
</dbReference>
<dbReference type="Gene3D" id="2.60.40.10">
    <property type="entry name" value="Immunoglobulins"/>
    <property type="match status" value="1"/>
</dbReference>
<sequence length="284" mass="30842">MGPGLRRRALPALALFWAAVAAAGEEPAHLSSEVFFCQKDAPLYGLAQTLDNDLLFWYDFPGARWRSRLPDFHPETQLSEGQIEAQKKICDTVLPFLTDFSNKYIYFQFPEARGIPQVEVFTLRPLVLGQPNVLVCSARNIFPPVARIEWASRGQPLTRGVSSTPVFPVQGLDFQIFSYVEVTPQAGDIYSCTVKGKIDSVAYWVPRDPVASKLLENILCGLAVAVGGVFTIVGVVLLTLSCRARSAGRRRGQGEQHRVGGPRPAFPSAAASPAAGLAGRAALS</sequence>
<evidence type="ECO:0000256" key="4">
    <source>
        <dbReference type="ARBA" id="ARBA00023180"/>
    </source>
</evidence>
<dbReference type="PROSITE" id="PS50835">
    <property type="entry name" value="IG_LIKE"/>
    <property type="match status" value="1"/>
</dbReference>
<keyword evidence="3 6" id="KW-1133">Transmembrane helix</keyword>
<feature type="region of interest" description="Disordered" evidence="5">
    <location>
        <begin position="249"/>
        <end position="284"/>
    </location>
</feature>
<protein>
    <recommendedName>
        <fullName evidence="8">Ig-like domain-containing protein</fullName>
    </recommendedName>
</protein>
<dbReference type="Pfam" id="PF07654">
    <property type="entry name" value="C1-set"/>
    <property type="match status" value="1"/>
</dbReference>
<reference evidence="9" key="1">
    <citation type="submission" date="2025-08" db="UniProtKB">
        <authorList>
            <consortium name="Ensembl"/>
        </authorList>
    </citation>
    <scope>IDENTIFICATION</scope>
</reference>
<dbReference type="PANTHER" id="PTHR19944">
    <property type="entry name" value="MHC CLASS II-RELATED"/>
    <property type="match status" value="1"/>
</dbReference>
<dbReference type="GO" id="GO:0019882">
    <property type="term" value="P:antigen processing and presentation"/>
    <property type="evidence" value="ECO:0007669"/>
    <property type="project" value="InterPro"/>
</dbReference>
<feature type="chain" id="PRO_5034327112" description="Ig-like domain-containing protein" evidence="7">
    <location>
        <begin position="25"/>
        <end position="284"/>
    </location>
</feature>
<dbReference type="InterPro" id="IPR003597">
    <property type="entry name" value="Ig_C1-set"/>
</dbReference>
<feature type="transmembrane region" description="Helical" evidence="6">
    <location>
        <begin position="222"/>
        <end position="242"/>
    </location>
</feature>
<dbReference type="SUPFAM" id="SSF48726">
    <property type="entry name" value="Immunoglobulin"/>
    <property type="match status" value="1"/>
</dbReference>
<dbReference type="InterPro" id="IPR036179">
    <property type="entry name" value="Ig-like_dom_sf"/>
</dbReference>
<keyword evidence="10" id="KW-1185">Reference proteome</keyword>
<dbReference type="InterPro" id="IPR011162">
    <property type="entry name" value="MHC_I/II-like_Ag-recog"/>
</dbReference>
<dbReference type="GeneTree" id="ENSGT00940000161157"/>
<dbReference type="AlphaFoldDB" id="A0A8C5SF54"/>
<dbReference type="InterPro" id="IPR014745">
    <property type="entry name" value="MHC_II_a/b_N"/>
</dbReference>
<dbReference type="SMART" id="SM00407">
    <property type="entry name" value="IGc1"/>
    <property type="match status" value="1"/>
</dbReference>
<dbReference type="Gene3D" id="3.10.320.10">
    <property type="entry name" value="Class II Histocompatibility Antigen, M Beta Chain, Chain B, domain 1"/>
    <property type="match status" value="1"/>
</dbReference>
<dbReference type="SUPFAM" id="SSF54452">
    <property type="entry name" value="MHC antigen-recognition domain"/>
    <property type="match status" value="1"/>
</dbReference>
<evidence type="ECO:0000256" key="7">
    <source>
        <dbReference type="SAM" id="SignalP"/>
    </source>
</evidence>
<dbReference type="Proteomes" id="UP000694406">
    <property type="component" value="Unplaced"/>
</dbReference>
<evidence type="ECO:0000256" key="1">
    <source>
        <dbReference type="ARBA" id="ARBA00004479"/>
    </source>
</evidence>
<keyword evidence="4" id="KW-0325">Glycoprotein</keyword>
<dbReference type="PANTHER" id="PTHR19944:SF50">
    <property type="entry name" value="HLA CLASS II HISTOCOMPATIBILITY ANTIGEN, DM ALPHA CHAIN"/>
    <property type="match status" value="1"/>
</dbReference>
<comment type="subcellular location">
    <subcellularLocation>
        <location evidence="1">Membrane</location>
        <topology evidence="1">Single-pass type I membrane protein</topology>
    </subcellularLocation>
</comment>
<reference evidence="9" key="2">
    <citation type="submission" date="2025-09" db="UniProtKB">
        <authorList>
            <consortium name="Ensembl"/>
        </authorList>
    </citation>
    <scope>IDENTIFICATION</scope>
</reference>
<feature type="domain" description="Ig-like" evidence="8">
    <location>
        <begin position="116"/>
        <end position="202"/>
    </location>
</feature>
<evidence type="ECO:0000256" key="3">
    <source>
        <dbReference type="ARBA" id="ARBA00022989"/>
    </source>
</evidence>
<name>A0A8C5SF54_LATLA</name>